<accession>A0A3B7MR08</accession>
<protein>
    <submittedName>
        <fullName evidence="2">LamG domain-containing protein</fullName>
    </submittedName>
</protein>
<dbReference type="Pfam" id="PF13385">
    <property type="entry name" value="Laminin_G_3"/>
    <property type="match status" value="1"/>
</dbReference>
<dbReference type="InterPro" id="IPR013320">
    <property type="entry name" value="ConA-like_dom_sf"/>
</dbReference>
<evidence type="ECO:0000313" key="2">
    <source>
        <dbReference type="EMBL" id="AXY75749.1"/>
    </source>
</evidence>
<dbReference type="OrthoDB" id="9814380at2"/>
<gene>
    <name evidence="2" type="ORF">D3H65_17950</name>
</gene>
<dbReference type="RefSeq" id="WP_119051630.1">
    <property type="nucleotide sequence ID" value="NZ_CP032157.1"/>
</dbReference>
<name>A0A3B7MR08_9BACT</name>
<dbReference type="GO" id="GO:0004553">
    <property type="term" value="F:hydrolase activity, hydrolyzing O-glycosyl compounds"/>
    <property type="evidence" value="ECO:0007669"/>
    <property type="project" value="UniProtKB-ARBA"/>
</dbReference>
<keyword evidence="3" id="KW-1185">Reference proteome</keyword>
<dbReference type="SUPFAM" id="SSF49899">
    <property type="entry name" value="Concanavalin A-like lectins/glucanases"/>
    <property type="match status" value="1"/>
</dbReference>
<evidence type="ECO:0000256" key="1">
    <source>
        <dbReference type="SAM" id="SignalP"/>
    </source>
</evidence>
<dbReference type="AlphaFoldDB" id="A0A3B7MR08"/>
<organism evidence="2 3">
    <name type="scientific">Paraflavitalea soli</name>
    <dbReference type="NCBI Taxonomy" id="2315862"/>
    <lineage>
        <taxon>Bacteria</taxon>
        <taxon>Pseudomonadati</taxon>
        <taxon>Bacteroidota</taxon>
        <taxon>Chitinophagia</taxon>
        <taxon>Chitinophagales</taxon>
        <taxon>Chitinophagaceae</taxon>
        <taxon>Paraflavitalea</taxon>
    </lineage>
</organism>
<evidence type="ECO:0000313" key="3">
    <source>
        <dbReference type="Proteomes" id="UP000263900"/>
    </source>
</evidence>
<keyword evidence="1" id="KW-0732">Signal</keyword>
<dbReference type="EMBL" id="CP032157">
    <property type="protein sequence ID" value="AXY75749.1"/>
    <property type="molecule type" value="Genomic_DNA"/>
</dbReference>
<dbReference type="KEGG" id="pseg:D3H65_17950"/>
<proteinExistence type="predicted"/>
<sequence length="281" mass="31444">MKYLKIVSGSLLLYFLFFSTGTQLVSCQKEPIYDTVIIKDTITIRDTVDCNCYDLKDGLVAWYNFKGGNLNDSSGKNNHIVFNNATTTADRFGNANGAYLFNGTSSYMRVANSSSLNPPQAITLAAVVKINDFYRGECHGNQILGKSYFTEYSNGYYALRVSDQVCNTPVDLNKEKFSGAYGDNQGGGPYALTDTVFAKTGQWYNIVYTYENGHSKIYINGELKDTRDIAKPFTPNPADVFFGKNDNSQYPYFFNGVIDDIRIYNRALCDGEVKQLNRGKD</sequence>
<dbReference type="Gene3D" id="2.60.120.200">
    <property type="match status" value="1"/>
</dbReference>
<dbReference type="Proteomes" id="UP000263900">
    <property type="component" value="Chromosome"/>
</dbReference>
<feature type="signal peptide" evidence="1">
    <location>
        <begin position="1"/>
        <end position="24"/>
    </location>
</feature>
<dbReference type="GO" id="GO:0005975">
    <property type="term" value="P:carbohydrate metabolic process"/>
    <property type="evidence" value="ECO:0007669"/>
    <property type="project" value="UniProtKB-ARBA"/>
</dbReference>
<feature type="chain" id="PRO_5017568063" evidence="1">
    <location>
        <begin position="25"/>
        <end position="281"/>
    </location>
</feature>
<reference evidence="2 3" key="1">
    <citation type="submission" date="2018-09" db="EMBL/GenBank/DDBJ databases">
        <title>Genome sequencing of strain 6GH32-13.</title>
        <authorList>
            <person name="Weon H.-Y."/>
            <person name="Heo J."/>
            <person name="Kwon S.-W."/>
        </authorList>
    </citation>
    <scope>NUCLEOTIDE SEQUENCE [LARGE SCALE GENOMIC DNA]</scope>
    <source>
        <strain evidence="2 3">5GH32-13</strain>
    </source>
</reference>